<keyword evidence="1" id="KW-1133">Transmembrane helix</keyword>
<feature type="transmembrane region" description="Helical" evidence="1">
    <location>
        <begin position="143"/>
        <end position="163"/>
    </location>
</feature>
<evidence type="ECO:0000313" key="2">
    <source>
        <dbReference type="EMBL" id="ATC33154.1"/>
    </source>
</evidence>
<feature type="transmembrane region" description="Helical" evidence="1">
    <location>
        <begin position="54"/>
        <end position="75"/>
    </location>
</feature>
<evidence type="ECO:0000313" key="3">
    <source>
        <dbReference type="Proteomes" id="UP000217311"/>
    </source>
</evidence>
<dbReference type="Proteomes" id="UP000217311">
    <property type="component" value="Chromosome"/>
</dbReference>
<dbReference type="CDD" id="cd21809">
    <property type="entry name" value="ABC-2_lan_permease-like"/>
    <property type="match status" value="1"/>
</dbReference>
<dbReference type="RefSeq" id="WP_096052538.1">
    <property type="nucleotide sequence ID" value="NZ_CP023315.3"/>
</dbReference>
<feature type="transmembrane region" description="Helical" evidence="1">
    <location>
        <begin position="175"/>
        <end position="197"/>
    </location>
</feature>
<proteinExistence type="predicted"/>
<keyword evidence="1" id="KW-0472">Membrane</keyword>
<keyword evidence="1" id="KW-0812">Transmembrane</keyword>
<accession>A0A290MZT9</accession>
<sequence length="241" mass="25715">MLAVLSVEIRKLNRSLAALLAVSAPTLIAIFLFFNMSRGKKGAPWEMWLQSSSGVWAFFMLPMSVTALTALVAHMEHGPRSWDHLRALPVARWKFYAAKAICVIGLIAGMTVLNLLLTWAAIAAASALKPAVTPIGTLDLAKLAALNGKILLAATLMIAIQLWTAIRFSSFVPALALGVGGTFFSVVATSAKAGVFFPWQMPINMIAKEAWRVDTALALGGGLGAVVLVLAILHLARREVV</sequence>
<gene>
    <name evidence="2" type="ORF">CA606_12930</name>
</gene>
<feature type="transmembrane region" description="Helical" evidence="1">
    <location>
        <begin position="217"/>
        <end position="236"/>
    </location>
</feature>
<feature type="transmembrane region" description="Helical" evidence="1">
    <location>
        <begin position="12"/>
        <end position="34"/>
    </location>
</feature>
<reference evidence="3" key="1">
    <citation type="submission" date="2017-09" db="EMBL/GenBank/DDBJ databases">
        <title>Genome evolution observed in wild isolates of Caulobacter crescentus.</title>
        <authorList>
            <person name="Ely B."/>
            <person name="Wilson K."/>
            <person name="Scott D."/>
        </authorList>
    </citation>
    <scope>NUCLEOTIDE SEQUENCE [LARGE SCALE GENOMIC DNA]</scope>
    <source>
        <strain evidence="3">CB13b1a</strain>
    </source>
</reference>
<dbReference type="Pfam" id="PF12730">
    <property type="entry name" value="ABC2_membrane_4"/>
    <property type="match status" value="1"/>
</dbReference>
<dbReference type="AlphaFoldDB" id="A0A290MZT9"/>
<evidence type="ECO:0000256" key="1">
    <source>
        <dbReference type="SAM" id="Phobius"/>
    </source>
</evidence>
<dbReference type="EMBL" id="CP023315">
    <property type="protein sequence ID" value="ATC33154.1"/>
    <property type="molecule type" value="Genomic_DNA"/>
</dbReference>
<protein>
    <submittedName>
        <fullName evidence="2">ABC transporter</fullName>
    </submittedName>
</protein>
<organism evidence="2 3">
    <name type="scientific">Caulobacter vibrioides</name>
    <name type="common">Caulobacter crescentus</name>
    <dbReference type="NCBI Taxonomy" id="155892"/>
    <lineage>
        <taxon>Bacteria</taxon>
        <taxon>Pseudomonadati</taxon>
        <taxon>Pseudomonadota</taxon>
        <taxon>Alphaproteobacteria</taxon>
        <taxon>Caulobacterales</taxon>
        <taxon>Caulobacteraceae</taxon>
        <taxon>Caulobacter</taxon>
    </lineage>
</organism>
<feature type="transmembrane region" description="Helical" evidence="1">
    <location>
        <begin position="96"/>
        <end position="123"/>
    </location>
</feature>
<name>A0A290MZT9_CAUVI</name>